<proteinExistence type="predicted"/>
<name>A0A0F8Z9J5_9ZZZZ</name>
<evidence type="ECO:0000259" key="3">
    <source>
        <dbReference type="Pfam" id="PF13191"/>
    </source>
</evidence>
<organism evidence="4">
    <name type="scientific">marine sediment metagenome</name>
    <dbReference type="NCBI Taxonomy" id="412755"/>
    <lineage>
        <taxon>unclassified sequences</taxon>
        <taxon>metagenomes</taxon>
        <taxon>ecological metagenomes</taxon>
    </lineage>
</organism>
<dbReference type="PANTHER" id="PTHR16305:SF28">
    <property type="entry name" value="GUANYLATE CYCLASE DOMAIN-CONTAINING PROTEIN"/>
    <property type="match status" value="1"/>
</dbReference>
<dbReference type="EMBL" id="LAZR01052575">
    <property type="protein sequence ID" value="KKK82655.1"/>
    <property type="molecule type" value="Genomic_DNA"/>
</dbReference>
<dbReference type="InterPro" id="IPR027417">
    <property type="entry name" value="P-loop_NTPase"/>
</dbReference>
<dbReference type="SUPFAM" id="SSF52540">
    <property type="entry name" value="P-loop containing nucleoside triphosphate hydrolases"/>
    <property type="match status" value="1"/>
</dbReference>
<keyword evidence="1" id="KW-0547">Nucleotide-binding</keyword>
<keyword evidence="2" id="KW-0067">ATP-binding</keyword>
<dbReference type="GO" id="GO:0005737">
    <property type="term" value="C:cytoplasm"/>
    <property type="evidence" value="ECO:0007669"/>
    <property type="project" value="TreeGrafter"/>
</dbReference>
<accession>A0A0F8Z9J5</accession>
<comment type="caution">
    <text evidence="4">The sequence shown here is derived from an EMBL/GenBank/DDBJ whole genome shotgun (WGS) entry which is preliminary data.</text>
</comment>
<gene>
    <name evidence="4" type="ORF">LCGC14_2801220</name>
</gene>
<dbReference type="GO" id="GO:0005524">
    <property type="term" value="F:ATP binding"/>
    <property type="evidence" value="ECO:0007669"/>
    <property type="project" value="UniProtKB-KW"/>
</dbReference>
<feature type="domain" description="Orc1-like AAA ATPase" evidence="3">
    <location>
        <begin position="1"/>
        <end position="172"/>
    </location>
</feature>
<reference evidence="4" key="1">
    <citation type="journal article" date="2015" name="Nature">
        <title>Complex archaea that bridge the gap between prokaryotes and eukaryotes.</title>
        <authorList>
            <person name="Spang A."/>
            <person name="Saw J.H."/>
            <person name="Jorgensen S.L."/>
            <person name="Zaremba-Niedzwiedzka K."/>
            <person name="Martijn J."/>
            <person name="Lind A.E."/>
            <person name="van Eijk R."/>
            <person name="Schleper C."/>
            <person name="Guy L."/>
            <person name="Ettema T.J."/>
        </authorList>
    </citation>
    <scope>NUCLEOTIDE SEQUENCE</scope>
</reference>
<evidence type="ECO:0000256" key="2">
    <source>
        <dbReference type="ARBA" id="ARBA00022840"/>
    </source>
</evidence>
<protein>
    <recommendedName>
        <fullName evidence="3">Orc1-like AAA ATPase domain-containing protein</fullName>
    </recommendedName>
</protein>
<dbReference type="InterPro" id="IPR041664">
    <property type="entry name" value="AAA_16"/>
</dbReference>
<dbReference type="GO" id="GO:0004016">
    <property type="term" value="F:adenylate cyclase activity"/>
    <property type="evidence" value="ECO:0007669"/>
    <property type="project" value="TreeGrafter"/>
</dbReference>
<feature type="non-terminal residue" evidence="4">
    <location>
        <position position="1"/>
    </location>
</feature>
<dbReference type="Pfam" id="PF13191">
    <property type="entry name" value="AAA_16"/>
    <property type="match status" value="1"/>
</dbReference>
<dbReference type="PANTHER" id="PTHR16305">
    <property type="entry name" value="TESTICULAR SOLUBLE ADENYLYL CYCLASE"/>
    <property type="match status" value="1"/>
</dbReference>
<sequence>DRLREAVEELRKGNRRIFSICGDSGTGKSRLVEEFKATLEHKEIQWIEGHAYSYSQNIPYFPLIDLLNRVFQIEEGDPSEKVREKIESEIRNLVGEKEDVIPYIGSLYALIYPEIEDVSPEFWKSRLQDASLTILSALAQRAPTIFFLEDLHWADSSFAELLRRTLLEVQQPAIVLCVYRPVFSLFTSHQVRGMRKVYQEIGLQDFSASEVKDMVESLLMTKTIPGDLMQFIQEKVEGNPFYLEEVINSLIESESLFCDNGGWRFTRPIGKSSIPSTVQGVISARIDRLEKDTKHVLQEASVIGKAFLYQILENITELTEHIDRCLTWLERFDLIRTRSLQPDLEYIFKHALTQEVVYNGLLKKERQAIHERIGLVMEQLFHDRLSEHYETLAFHFKQGQSVLKAFDYL</sequence>
<evidence type="ECO:0000256" key="1">
    <source>
        <dbReference type="ARBA" id="ARBA00022741"/>
    </source>
</evidence>
<dbReference type="AlphaFoldDB" id="A0A0F8Z9J5"/>
<evidence type="ECO:0000313" key="4">
    <source>
        <dbReference type="EMBL" id="KKK82655.1"/>
    </source>
</evidence>
<feature type="non-terminal residue" evidence="4">
    <location>
        <position position="409"/>
    </location>
</feature>